<feature type="chain" id="PRO_5031286505" evidence="15">
    <location>
        <begin position="29"/>
        <end position="408"/>
    </location>
</feature>
<dbReference type="GO" id="GO:0015159">
    <property type="term" value="F:polysaccharide transmembrane transporter activity"/>
    <property type="evidence" value="ECO:0007669"/>
    <property type="project" value="InterPro"/>
</dbReference>
<dbReference type="InterPro" id="IPR054765">
    <property type="entry name" value="SLBB_dom"/>
</dbReference>
<dbReference type="GO" id="GO:0009279">
    <property type="term" value="C:cell outer membrane"/>
    <property type="evidence" value="ECO:0007669"/>
    <property type="project" value="UniProtKB-SubCell"/>
</dbReference>
<dbReference type="Proteomes" id="UP000534870">
    <property type="component" value="Unassembled WGS sequence"/>
</dbReference>
<dbReference type="Pfam" id="PF22461">
    <property type="entry name" value="SLBB_2"/>
    <property type="match status" value="1"/>
</dbReference>
<gene>
    <name evidence="18" type="ORF">HUK84_01490</name>
</gene>
<proteinExistence type="inferred from homology"/>
<evidence type="ECO:0000259" key="17">
    <source>
        <dbReference type="Pfam" id="PF22461"/>
    </source>
</evidence>
<keyword evidence="13" id="KW-0998">Cell outer membrane</keyword>
<keyword evidence="3" id="KW-0813">Transport</keyword>
<evidence type="ECO:0000256" key="4">
    <source>
        <dbReference type="ARBA" id="ARBA00022452"/>
    </source>
</evidence>
<evidence type="ECO:0000259" key="16">
    <source>
        <dbReference type="Pfam" id="PF02563"/>
    </source>
</evidence>
<dbReference type="Pfam" id="PF02563">
    <property type="entry name" value="Poly_export"/>
    <property type="match status" value="1"/>
</dbReference>
<dbReference type="PANTHER" id="PTHR33619:SF3">
    <property type="entry name" value="POLYSACCHARIDE EXPORT PROTEIN GFCE-RELATED"/>
    <property type="match status" value="1"/>
</dbReference>
<evidence type="ECO:0000256" key="5">
    <source>
        <dbReference type="ARBA" id="ARBA00022597"/>
    </source>
</evidence>
<dbReference type="InterPro" id="IPR049712">
    <property type="entry name" value="Poly_export"/>
</dbReference>
<feature type="domain" description="Polysaccharide export protein N-terminal" evidence="16">
    <location>
        <begin position="84"/>
        <end position="193"/>
    </location>
</feature>
<evidence type="ECO:0000256" key="14">
    <source>
        <dbReference type="ARBA" id="ARBA00023288"/>
    </source>
</evidence>
<feature type="signal peptide" evidence="15">
    <location>
        <begin position="1"/>
        <end position="28"/>
    </location>
</feature>
<reference evidence="18 19" key="1">
    <citation type="submission" date="2020-06" db="EMBL/GenBank/DDBJ databases">
        <title>Description of novel acetic acid bacteria.</title>
        <authorList>
            <person name="Sombolestani A."/>
        </authorList>
    </citation>
    <scope>NUCLEOTIDE SEQUENCE [LARGE SCALE GENOMIC DNA]</scope>
    <source>
        <strain evidence="18 19">LMG 31431</strain>
    </source>
</reference>
<dbReference type="Gene3D" id="3.30.1950.10">
    <property type="entry name" value="wza like domain"/>
    <property type="match status" value="1"/>
</dbReference>
<dbReference type="Gene3D" id="3.10.560.10">
    <property type="entry name" value="Outer membrane lipoprotein wza domain like"/>
    <property type="match status" value="2"/>
</dbReference>
<dbReference type="PROSITE" id="PS51257">
    <property type="entry name" value="PROKAR_LIPOPROTEIN"/>
    <property type="match status" value="1"/>
</dbReference>
<keyword evidence="9" id="KW-0406">Ion transport</keyword>
<comment type="similarity">
    <text evidence="2">Belongs to the BexD/CtrA/VexA family.</text>
</comment>
<keyword evidence="7 15" id="KW-0732">Signal</keyword>
<evidence type="ECO:0000256" key="8">
    <source>
        <dbReference type="ARBA" id="ARBA00023047"/>
    </source>
</evidence>
<comment type="subcellular location">
    <subcellularLocation>
        <location evidence="1">Cell outer membrane</location>
        <topology evidence="1">Multi-pass membrane protein</topology>
    </subcellularLocation>
</comment>
<keyword evidence="11" id="KW-0472">Membrane</keyword>
<name>A0A7Y7M4C1_9PROT</name>
<evidence type="ECO:0000256" key="15">
    <source>
        <dbReference type="SAM" id="SignalP"/>
    </source>
</evidence>
<dbReference type="GO" id="GO:0015288">
    <property type="term" value="F:porin activity"/>
    <property type="evidence" value="ECO:0007669"/>
    <property type="project" value="UniProtKB-KW"/>
</dbReference>
<keyword evidence="10" id="KW-0626">Porin</keyword>
<dbReference type="InterPro" id="IPR003715">
    <property type="entry name" value="Poly_export_N"/>
</dbReference>
<evidence type="ECO:0000256" key="7">
    <source>
        <dbReference type="ARBA" id="ARBA00022729"/>
    </source>
</evidence>
<evidence type="ECO:0000256" key="9">
    <source>
        <dbReference type="ARBA" id="ARBA00023065"/>
    </source>
</evidence>
<evidence type="ECO:0000256" key="12">
    <source>
        <dbReference type="ARBA" id="ARBA00023139"/>
    </source>
</evidence>
<keyword evidence="14" id="KW-0449">Lipoprotein</keyword>
<keyword evidence="8" id="KW-0625">Polysaccharide transport</keyword>
<dbReference type="GO" id="GO:0046930">
    <property type="term" value="C:pore complex"/>
    <property type="evidence" value="ECO:0007669"/>
    <property type="project" value="UniProtKB-KW"/>
</dbReference>
<accession>A0A7Y7M4C1</accession>
<feature type="domain" description="SLBB" evidence="17">
    <location>
        <begin position="200"/>
        <end position="275"/>
    </location>
</feature>
<sequence length="408" mass="42714">MKPDRPPAKAVRLATLTCALALLTGCSAMPSSGPVESDILSDAKSPATNTLGYRIVNVTPSVIDALATDQPPPLNTLIETATAADAAERIGPGDTLQVSIFELGSSLFGGVGGGTGSGVATQSTGSQSMGSVGPLPAVSADNLPPIVVDATGTVDIPYVGRLQAAGRTPAQLATAIRGGLHGLSQNPQVLVRIANDIANQVVVGGEVRKPGRQELTLAHEHLLDMIAIAGGEARLPQDLQVYLTRHERTGSVALTTLENDPQQNVALVPGDRIQVTYQPKTYSVFGATSKVSVVPFPISQLSLAEAVAGTGGPSDDRADPNAVFLFRYEKPEVATRLGLPVRPGAAVAPVLYQLDMMKPTSYFIAQHFAMHDKDLIFIANAKLNKFYKFFNLLSTLVSPTMSAAYLAK</sequence>
<keyword evidence="4" id="KW-1134">Transmembrane beta strand</keyword>
<evidence type="ECO:0000256" key="10">
    <source>
        <dbReference type="ARBA" id="ARBA00023114"/>
    </source>
</evidence>
<evidence type="ECO:0000256" key="13">
    <source>
        <dbReference type="ARBA" id="ARBA00023237"/>
    </source>
</evidence>
<evidence type="ECO:0000256" key="2">
    <source>
        <dbReference type="ARBA" id="ARBA00009450"/>
    </source>
</evidence>
<evidence type="ECO:0000256" key="1">
    <source>
        <dbReference type="ARBA" id="ARBA00004571"/>
    </source>
</evidence>
<evidence type="ECO:0000256" key="11">
    <source>
        <dbReference type="ARBA" id="ARBA00023136"/>
    </source>
</evidence>
<dbReference type="EMBL" id="JABXXP010000006">
    <property type="protein sequence ID" value="NVN09832.1"/>
    <property type="molecule type" value="Genomic_DNA"/>
</dbReference>
<dbReference type="AlphaFoldDB" id="A0A7Y7M4C1"/>
<organism evidence="18 19">
    <name type="scientific">Nguyenibacter vanlangensis</name>
    <dbReference type="NCBI Taxonomy" id="1216886"/>
    <lineage>
        <taxon>Bacteria</taxon>
        <taxon>Pseudomonadati</taxon>
        <taxon>Pseudomonadota</taxon>
        <taxon>Alphaproteobacteria</taxon>
        <taxon>Acetobacterales</taxon>
        <taxon>Acetobacteraceae</taxon>
        <taxon>Nguyenibacter</taxon>
    </lineage>
</organism>
<evidence type="ECO:0000313" key="18">
    <source>
        <dbReference type="EMBL" id="NVN09832.1"/>
    </source>
</evidence>
<protein>
    <submittedName>
        <fullName evidence="18">Polysaccharide export protein</fullName>
    </submittedName>
</protein>
<dbReference type="GO" id="GO:0006811">
    <property type="term" value="P:monoatomic ion transport"/>
    <property type="evidence" value="ECO:0007669"/>
    <property type="project" value="UniProtKB-KW"/>
</dbReference>
<keyword evidence="12" id="KW-0564">Palmitate</keyword>
<dbReference type="PANTHER" id="PTHR33619">
    <property type="entry name" value="POLYSACCHARIDE EXPORT PROTEIN GFCE-RELATED"/>
    <property type="match status" value="1"/>
</dbReference>
<evidence type="ECO:0000313" key="19">
    <source>
        <dbReference type="Proteomes" id="UP000534870"/>
    </source>
</evidence>
<evidence type="ECO:0000256" key="6">
    <source>
        <dbReference type="ARBA" id="ARBA00022692"/>
    </source>
</evidence>
<dbReference type="RefSeq" id="WP_176638629.1">
    <property type="nucleotide sequence ID" value="NZ_JABXXP010000006.1"/>
</dbReference>
<comment type="caution">
    <text evidence="18">The sequence shown here is derived from an EMBL/GenBank/DDBJ whole genome shotgun (WGS) entry which is preliminary data.</text>
</comment>
<keyword evidence="6" id="KW-0812">Transmembrane</keyword>
<evidence type="ECO:0000256" key="3">
    <source>
        <dbReference type="ARBA" id="ARBA00022448"/>
    </source>
</evidence>
<keyword evidence="5" id="KW-0762">Sugar transport</keyword>